<dbReference type="AlphaFoldDB" id="A0A0W8E4R5"/>
<dbReference type="PANTHER" id="PTHR32071:SF57">
    <property type="entry name" value="C4-DICARBOXYLATE TRANSPORT TRANSCRIPTIONAL REGULATORY PROTEIN DCTD"/>
    <property type="match status" value="1"/>
</dbReference>
<evidence type="ECO:0000256" key="4">
    <source>
        <dbReference type="ARBA" id="ARBA00029500"/>
    </source>
</evidence>
<dbReference type="InterPro" id="IPR025662">
    <property type="entry name" value="Sigma_54_int_dom_ATP-bd_1"/>
</dbReference>
<accession>A0A0W8E4R5</accession>
<dbReference type="InterPro" id="IPR025943">
    <property type="entry name" value="Sigma_54_int_dom_ATP-bd_2"/>
</dbReference>
<evidence type="ECO:0000256" key="2">
    <source>
        <dbReference type="ARBA" id="ARBA00022797"/>
    </source>
</evidence>
<dbReference type="SUPFAM" id="SSF55785">
    <property type="entry name" value="PYP-like sensor domain (PAS domain)"/>
    <property type="match status" value="2"/>
</dbReference>
<comment type="caution">
    <text evidence="6">The sequence shown here is derived from an EMBL/GenBank/DDBJ whole genome shotgun (WGS) entry which is preliminary data.</text>
</comment>
<dbReference type="PROSITE" id="PS50045">
    <property type="entry name" value="SIGMA54_INTERACT_4"/>
    <property type="match status" value="1"/>
</dbReference>
<protein>
    <recommendedName>
        <fullName evidence="4">HTH-type transcriptional regulatory protein TyrR</fullName>
    </recommendedName>
</protein>
<dbReference type="InterPro" id="IPR027417">
    <property type="entry name" value="P-loop_NTPase"/>
</dbReference>
<dbReference type="SMART" id="SM00091">
    <property type="entry name" value="PAS"/>
    <property type="match status" value="2"/>
</dbReference>
<keyword evidence="3" id="KW-0067">ATP-binding</keyword>
<dbReference type="EMBL" id="LNQE01001874">
    <property type="protein sequence ID" value="KUG03642.1"/>
    <property type="molecule type" value="Genomic_DNA"/>
</dbReference>
<dbReference type="Pfam" id="PF13426">
    <property type="entry name" value="PAS_9"/>
    <property type="match status" value="1"/>
</dbReference>
<dbReference type="Gene3D" id="1.10.8.60">
    <property type="match status" value="1"/>
</dbReference>
<evidence type="ECO:0000313" key="6">
    <source>
        <dbReference type="EMBL" id="KUG03642.1"/>
    </source>
</evidence>
<gene>
    <name evidence="6" type="ORF">ASZ90_018955</name>
</gene>
<dbReference type="InterPro" id="IPR046342">
    <property type="entry name" value="CBS_dom_sf"/>
</dbReference>
<dbReference type="InterPro" id="IPR000014">
    <property type="entry name" value="PAS"/>
</dbReference>
<dbReference type="GO" id="GO:0006355">
    <property type="term" value="P:regulation of DNA-templated transcription"/>
    <property type="evidence" value="ECO:0007669"/>
    <property type="project" value="InterPro"/>
</dbReference>
<dbReference type="PANTHER" id="PTHR32071">
    <property type="entry name" value="TRANSCRIPTIONAL REGULATORY PROTEIN"/>
    <property type="match status" value="1"/>
</dbReference>
<dbReference type="InterPro" id="IPR013767">
    <property type="entry name" value="PAS_fold"/>
</dbReference>
<name>A0A0W8E4R5_9ZZZZ</name>
<dbReference type="Gene3D" id="3.40.50.300">
    <property type="entry name" value="P-loop containing nucleotide triphosphate hydrolases"/>
    <property type="match status" value="1"/>
</dbReference>
<dbReference type="Gene3D" id="1.10.10.60">
    <property type="entry name" value="Homeodomain-like"/>
    <property type="match status" value="1"/>
</dbReference>
<sequence length="679" mass="76139">MLCAIDFRDATYPTFTPDVPAYEALDILTDVQESIGFVVQDGKYMGTFRVTSNKIKQLSATTLVGDIVIRNYPTILPDTLIYQLGLKSLHPVPLVSKQGFFYGVIQPATVFSFYQMFTTTQYGEVQNHLSVGVVFESAEGLITQINASAIKLLGVEIKDVLFQPLTQVIPEVKLGETYKTRINIQRHGKIIDLKRNFVELKGRQIGCMTVLADISSLVNVTAELSGFHNLTEEIETIFRYASEGLCIINNNGVILKGNQALCQVMGASQDHIENRHVKELKMDGIIDKSIAEAVLAKKAEVTITQRSKQQNQWLTTGRPVFDKDGNILYVVSTARDVIKTNRMYRAAGVKRDKYTFLDTDTKDILDKVGIIGESKSMANIISVVSRIANSSVTVLIQGESGTGKELIAKLIHEFSDRRFKGTFVSVNCGALPRELLEAELFGYVGGSFTGSKKEGKKGLFELANKGTIFLDEIGDMPFDLQVKLLKAVEYGEIAKVGSAETIKVDARIIAATNQNLQSMVADGTFREDLFYRLNVIPIVLPPLRERREEIVILYAHFIEMFNKKYHANKEFSVEAQDILQNYKWPGNIREMKNLVERLVLTTEADIIGEEDLPAQILETREVFERESECSLRQAMENVERRIILDAYNRYGSTYKVAEALDISQTSVVRKLNKYLPTNV</sequence>
<organism evidence="6">
    <name type="scientific">hydrocarbon metagenome</name>
    <dbReference type="NCBI Taxonomy" id="938273"/>
    <lineage>
        <taxon>unclassified sequences</taxon>
        <taxon>metagenomes</taxon>
        <taxon>ecological metagenomes</taxon>
    </lineage>
</organism>
<dbReference type="InterPro" id="IPR003593">
    <property type="entry name" value="AAA+_ATPase"/>
</dbReference>
<proteinExistence type="predicted"/>
<dbReference type="InterPro" id="IPR002078">
    <property type="entry name" value="Sigma_54_int"/>
</dbReference>
<evidence type="ECO:0000256" key="3">
    <source>
        <dbReference type="ARBA" id="ARBA00022840"/>
    </source>
</evidence>
<dbReference type="InterPro" id="IPR030828">
    <property type="entry name" value="HTH_TyrR"/>
</dbReference>
<dbReference type="NCBIfam" id="TIGR00229">
    <property type="entry name" value="sensory_box"/>
    <property type="match status" value="1"/>
</dbReference>
<dbReference type="SMART" id="SM00382">
    <property type="entry name" value="AAA"/>
    <property type="match status" value="1"/>
</dbReference>
<dbReference type="Pfam" id="PF00989">
    <property type="entry name" value="PAS"/>
    <property type="match status" value="1"/>
</dbReference>
<dbReference type="CDD" id="cd00009">
    <property type="entry name" value="AAA"/>
    <property type="match status" value="1"/>
</dbReference>
<evidence type="ECO:0000259" key="5">
    <source>
        <dbReference type="PROSITE" id="PS50045"/>
    </source>
</evidence>
<dbReference type="PROSITE" id="PS00675">
    <property type="entry name" value="SIGMA54_INTERACT_1"/>
    <property type="match status" value="1"/>
</dbReference>
<keyword evidence="2" id="KW-0058">Aromatic hydrocarbons catabolism</keyword>
<reference evidence="6" key="1">
    <citation type="journal article" date="2015" name="Proc. Natl. Acad. Sci. U.S.A.">
        <title>Networks of energetic and metabolic interactions define dynamics in microbial communities.</title>
        <authorList>
            <person name="Embree M."/>
            <person name="Liu J.K."/>
            <person name="Al-Bassam M.M."/>
            <person name="Zengler K."/>
        </authorList>
    </citation>
    <scope>NUCLEOTIDE SEQUENCE</scope>
</reference>
<dbReference type="GO" id="GO:0005524">
    <property type="term" value="F:ATP binding"/>
    <property type="evidence" value="ECO:0007669"/>
    <property type="project" value="UniProtKB-KW"/>
</dbReference>
<dbReference type="Pfam" id="PF00158">
    <property type="entry name" value="Sigma54_activat"/>
    <property type="match status" value="1"/>
</dbReference>
<dbReference type="PROSITE" id="PS00676">
    <property type="entry name" value="SIGMA54_INTERACT_2"/>
    <property type="match status" value="1"/>
</dbReference>
<dbReference type="Pfam" id="PF25601">
    <property type="entry name" value="AAA_lid_14"/>
    <property type="match status" value="1"/>
</dbReference>
<feature type="domain" description="Sigma-54 factor interaction" evidence="5">
    <location>
        <begin position="370"/>
        <end position="600"/>
    </location>
</feature>
<keyword evidence="1" id="KW-0547">Nucleotide-binding</keyword>
<dbReference type="Pfam" id="PF18024">
    <property type="entry name" value="HTH_50"/>
    <property type="match status" value="1"/>
</dbReference>
<dbReference type="SUPFAM" id="SSF54631">
    <property type="entry name" value="CBS-domain pair"/>
    <property type="match status" value="1"/>
</dbReference>
<evidence type="ECO:0000256" key="1">
    <source>
        <dbReference type="ARBA" id="ARBA00022741"/>
    </source>
</evidence>
<dbReference type="Gene3D" id="3.30.450.20">
    <property type="entry name" value="PAS domain"/>
    <property type="match status" value="2"/>
</dbReference>
<dbReference type="InterPro" id="IPR058031">
    <property type="entry name" value="AAA_lid_NorR"/>
</dbReference>
<dbReference type="InterPro" id="IPR009057">
    <property type="entry name" value="Homeodomain-like_sf"/>
</dbReference>
<dbReference type="InterPro" id="IPR035965">
    <property type="entry name" value="PAS-like_dom_sf"/>
</dbReference>
<dbReference type="SUPFAM" id="SSF52540">
    <property type="entry name" value="P-loop containing nucleoside triphosphate hydrolases"/>
    <property type="match status" value="1"/>
</dbReference>
<dbReference type="SUPFAM" id="SSF46689">
    <property type="entry name" value="Homeodomain-like"/>
    <property type="match status" value="1"/>
</dbReference>
<dbReference type="FunFam" id="3.40.50.300:FF:000006">
    <property type="entry name" value="DNA-binding transcriptional regulator NtrC"/>
    <property type="match status" value="1"/>
</dbReference>
<dbReference type="GO" id="GO:0003677">
    <property type="term" value="F:DNA binding"/>
    <property type="evidence" value="ECO:0007669"/>
    <property type="project" value="UniProtKB-KW"/>
</dbReference>